<name>A0A6A6CA51_ZASCE</name>
<keyword evidence="2" id="KW-1185">Reference proteome</keyword>
<proteinExistence type="predicted"/>
<organism evidence="1 2">
    <name type="scientific">Zasmidium cellare ATCC 36951</name>
    <dbReference type="NCBI Taxonomy" id="1080233"/>
    <lineage>
        <taxon>Eukaryota</taxon>
        <taxon>Fungi</taxon>
        <taxon>Dikarya</taxon>
        <taxon>Ascomycota</taxon>
        <taxon>Pezizomycotina</taxon>
        <taxon>Dothideomycetes</taxon>
        <taxon>Dothideomycetidae</taxon>
        <taxon>Mycosphaerellales</taxon>
        <taxon>Mycosphaerellaceae</taxon>
        <taxon>Zasmidium</taxon>
    </lineage>
</organism>
<protein>
    <submittedName>
        <fullName evidence="1">Uncharacterized protein</fullName>
    </submittedName>
</protein>
<dbReference type="GeneID" id="54566763"/>
<gene>
    <name evidence="1" type="ORF">M409DRAFT_57032</name>
</gene>
<accession>A0A6A6CA51</accession>
<reference evidence="1" key="1">
    <citation type="journal article" date="2020" name="Stud. Mycol.">
        <title>101 Dothideomycetes genomes: a test case for predicting lifestyles and emergence of pathogens.</title>
        <authorList>
            <person name="Haridas S."/>
            <person name="Albert R."/>
            <person name="Binder M."/>
            <person name="Bloem J."/>
            <person name="Labutti K."/>
            <person name="Salamov A."/>
            <person name="Andreopoulos B."/>
            <person name="Baker S."/>
            <person name="Barry K."/>
            <person name="Bills G."/>
            <person name="Bluhm B."/>
            <person name="Cannon C."/>
            <person name="Castanera R."/>
            <person name="Culley D."/>
            <person name="Daum C."/>
            <person name="Ezra D."/>
            <person name="Gonzalez J."/>
            <person name="Henrissat B."/>
            <person name="Kuo A."/>
            <person name="Liang C."/>
            <person name="Lipzen A."/>
            <person name="Lutzoni F."/>
            <person name="Magnuson J."/>
            <person name="Mondo S."/>
            <person name="Nolan M."/>
            <person name="Ohm R."/>
            <person name="Pangilinan J."/>
            <person name="Park H.-J."/>
            <person name="Ramirez L."/>
            <person name="Alfaro M."/>
            <person name="Sun H."/>
            <person name="Tritt A."/>
            <person name="Yoshinaga Y."/>
            <person name="Zwiers L.-H."/>
            <person name="Turgeon B."/>
            <person name="Goodwin S."/>
            <person name="Spatafora J."/>
            <person name="Crous P."/>
            <person name="Grigoriev I."/>
        </authorList>
    </citation>
    <scope>NUCLEOTIDE SEQUENCE</scope>
    <source>
        <strain evidence="1">ATCC 36951</strain>
    </source>
</reference>
<evidence type="ECO:0000313" key="1">
    <source>
        <dbReference type="EMBL" id="KAF2163921.1"/>
    </source>
</evidence>
<dbReference type="Proteomes" id="UP000799537">
    <property type="component" value="Unassembled WGS sequence"/>
</dbReference>
<dbReference type="AlphaFoldDB" id="A0A6A6CA51"/>
<dbReference type="EMBL" id="ML993606">
    <property type="protein sequence ID" value="KAF2163921.1"/>
    <property type="molecule type" value="Genomic_DNA"/>
</dbReference>
<dbReference type="RefSeq" id="XP_033664810.1">
    <property type="nucleotide sequence ID" value="XM_033813491.1"/>
</dbReference>
<sequence length="190" mass="21694">MRSVLVPLNEAARRNLNTHHPLHIDARTRDSGTDATSHAVTQLERSQQRLGRNIQRRQLALAQQRLQDMRLNAPLDDTDTRAKAEVDHLKQHLNSINTEASHAIRDDDQRVQSKMEAAMENLKIDCGRRIPASLRSIKRRHRDRLKLELNQRQHNTGNVSVTAEKVLQEDGTAYYSNAGLRLGQKDLPQP</sequence>
<evidence type="ECO:0000313" key="2">
    <source>
        <dbReference type="Proteomes" id="UP000799537"/>
    </source>
</evidence>